<evidence type="ECO:0000313" key="3">
    <source>
        <dbReference type="Proteomes" id="UP000682877"/>
    </source>
</evidence>
<keyword evidence="3" id="KW-1185">Reference proteome</keyword>
<reference evidence="2" key="1">
    <citation type="submission" date="2021-01" db="EMBL/GenBank/DDBJ databases">
        <authorList>
            <person name="Bezrukov I."/>
        </authorList>
    </citation>
    <scope>NUCLEOTIDE SEQUENCE</scope>
</reference>
<sequence length="206" mass="23559">MPLLLADSAGRVFLLLEAQLPMRVPPWTYVSKNISDFISFNFLYIICLRRNDLLKKKSILQQTDPPSIHVLELFPSEDFPEGEIQQYKDEVLEIRCRQCMHLCKSTQSIVVDPKSAKKTISKEESAKIAKEKGNQAFKDKQWQKAIGLYSEAIKLSDNNATYYSNRAAAYLEVGGFLQAKKTVPKPSPLTRRTSKPIYEEEPQEKC</sequence>
<name>A0A8S2ASK2_ARAAE</name>
<dbReference type="Pfam" id="PF13414">
    <property type="entry name" value="TPR_11"/>
    <property type="match status" value="1"/>
</dbReference>
<dbReference type="PANTHER" id="PTHR46310">
    <property type="entry name" value="AMIDASE 1"/>
    <property type="match status" value="1"/>
</dbReference>
<evidence type="ECO:0000256" key="1">
    <source>
        <dbReference type="SAM" id="MobiDB-lite"/>
    </source>
</evidence>
<organism evidence="2 3">
    <name type="scientific">Arabidopsis arenosa</name>
    <name type="common">Sand rock-cress</name>
    <name type="synonym">Cardaminopsis arenosa</name>
    <dbReference type="NCBI Taxonomy" id="38785"/>
    <lineage>
        <taxon>Eukaryota</taxon>
        <taxon>Viridiplantae</taxon>
        <taxon>Streptophyta</taxon>
        <taxon>Embryophyta</taxon>
        <taxon>Tracheophyta</taxon>
        <taxon>Spermatophyta</taxon>
        <taxon>Magnoliopsida</taxon>
        <taxon>eudicotyledons</taxon>
        <taxon>Gunneridae</taxon>
        <taxon>Pentapetalae</taxon>
        <taxon>rosids</taxon>
        <taxon>malvids</taxon>
        <taxon>Brassicales</taxon>
        <taxon>Brassicaceae</taxon>
        <taxon>Camelineae</taxon>
        <taxon>Arabidopsis</taxon>
    </lineage>
</organism>
<dbReference type="Gene3D" id="1.25.40.10">
    <property type="entry name" value="Tetratricopeptide repeat domain"/>
    <property type="match status" value="1"/>
</dbReference>
<gene>
    <name evidence="2" type="ORF">AARE701A_LOCUS17681</name>
</gene>
<dbReference type="SUPFAM" id="SSF48452">
    <property type="entry name" value="TPR-like"/>
    <property type="match status" value="1"/>
</dbReference>
<evidence type="ECO:0000313" key="2">
    <source>
        <dbReference type="EMBL" id="CAE6159186.1"/>
    </source>
</evidence>
<dbReference type="Proteomes" id="UP000682877">
    <property type="component" value="Chromosome 7"/>
</dbReference>
<accession>A0A8S2ASK2</accession>
<dbReference type="AlphaFoldDB" id="A0A8S2ASK2"/>
<protein>
    <submittedName>
        <fullName evidence="2">Uncharacterized protein</fullName>
    </submittedName>
</protein>
<feature type="region of interest" description="Disordered" evidence="1">
    <location>
        <begin position="182"/>
        <end position="206"/>
    </location>
</feature>
<dbReference type="InterPro" id="IPR011990">
    <property type="entry name" value="TPR-like_helical_dom_sf"/>
</dbReference>
<dbReference type="EMBL" id="LR999457">
    <property type="protein sequence ID" value="CAE6159186.1"/>
    <property type="molecule type" value="Genomic_DNA"/>
</dbReference>
<dbReference type="PANTHER" id="PTHR46310:SF5">
    <property type="entry name" value="OUTER ENVELOPE PROTEIN 64, CHLOROPLASTIC"/>
    <property type="match status" value="1"/>
</dbReference>
<proteinExistence type="predicted"/>